<evidence type="ECO:0000313" key="2">
    <source>
        <dbReference type="Proteomes" id="UP000036406"/>
    </source>
</evidence>
<dbReference type="KEGG" id="mpq:ABA45_07130"/>
<protein>
    <submittedName>
        <fullName evidence="1">Penicillin-binding protein</fullName>
    </submittedName>
</protein>
<evidence type="ECO:0000313" key="1">
    <source>
        <dbReference type="EMBL" id="AKO52228.1"/>
    </source>
</evidence>
<dbReference type="STRING" id="330734.ABA45_07130"/>
<reference evidence="1 2" key="1">
    <citation type="submission" date="2015-05" db="EMBL/GenBank/DDBJ databases">
        <title>Complete genome of Marinobacter psychrophilus strain 20041T isolated from sea-ice of the Canadian Basin.</title>
        <authorList>
            <person name="Song L."/>
            <person name="Ren L."/>
            <person name="Yu Y."/>
            <person name="Wang X."/>
        </authorList>
    </citation>
    <scope>NUCLEOTIDE SEQUENCE [LARGE SCALE GENOMIC DNA]</scope>
    <source>
        <strain evidence="1 2">20041</strain>
    </source>
</reference>
<dbReference type="PATRIC" id="fig|330734.3.peg.1496"/>
<proteinExistence type="predicted"/>
<dbReference type="RefSeq" id="WP_048384930.1">
    <property type="nucleotide sequence ID" value="NZ_CP011494.1"/>
</dbReference>
<keyword evidence="2" id="KW-1185">Reference proteome</keyword>
<sequence length="70" mass="7829">MIDDDTLTALKTAFTFMPQPVEVNRYDYGDDAERVLAQVNFVREVLAHHGIDPEEVAGDINPESSPNSCY</sequence>
<dbReference type="AlphaFoldDB" id="A0A0H4I373"/>
<organism evidence="1 2">
    <name type="scientific">Marinobacter psychrophilus</name>
    <dbReference type="NCBI Taxonomy" id="330734"/>
    <lineage>
        <taxon>Bacteria</taxon>
        <taxon>Pseudomonadati</taxon>
        <taxon>Pseudomonadota</taxon>
        <taxon>Gammaproteobacteria</taxon>
        <taxon>Pseudomonadales</taxon>
        <taxon>Marinobacteraceae</taxon>
        <taxon>Marinobacter</taxon>
    </lineage>
</organism>
<name>A0A0H4I373_9GAMM</name>
<gene>
    <name evidence="1" type="ORF">ABA45_07130</name>
</gene>
<dbReference type="EMBL" id="CP011494">
    <property type="protein sequence ID" value="AKO52228.1"/>
    <property type="molecule type" value="Genomic_DNA"/>
</dbReference>
<accession>A0A0H4I373</accession>
<dbReference type="Proteomes" id="UP000036406">
    <property type="component" value="Chromosome"/>
</dbReference>